<keyword evidence="1" id="KW-0285">Flavoprotein</keyword>
<sequence length="882" mass="97400">MGTPDEDDYQQLIDPTLRDYQHFPTSLSTPPHTPSSKKVPTEYSQQGFTSSSTSLPGDGGLKIHSPNPYYQPPAILPPRHLAQNIQTKLHRSTSSDSLTPSSPPSPSDSNPTNPQTTTLNVSKHLSTRRARLAPNPSLQDLKSASIKHAHPLPIPTGYLPNPIKSPASYSAGHQTDPTTMSQDFQGEKDHTSHPFRSQNQHNNNNNNNRLEFGEQWMINNENYENNQPSEEDAKPNSKISADLDYSLRRLTNLDVFRKLLEDPTSRRAFRQAIILGLSPSSSSAAPPSVSLTKLDLWLDCRGVNQILNLLKIGTNGLIDVYLKDPDSRHALHTILPDSMSIGGGAFNSLLSSINRLKLLTNEEQEEEQNDDRIGTDRDGTEEEGVVEGGVASSGGLKAIENRLLISLYQNEFPLFIKKNLVSNVVVKLGKFNLNESDRDGLGDCFCLTNPRLRDHPIVLVSDGFTKVTGYERQAIVGKNCRFLQGPGTSPESVQRIRDGLNSGEGCTELLLNYRKDGTPFYCLLCIIPFRDVTGALIYFIGGQINVTGMLSSQKGLSFLMANNEDAYSHGTNELSRSTGRSAGRSTDDLLDHVGLSQHSFSPTMQHFAMRGHPTNNVSEQTTSSRDLADSTDVRGNPTMGGEYHAAGSITFDDFDPNFGKDNSAFRAKSSSFFRRLAGIHHRDTINKNLASPYLNSPATSSKKESQKLLGAETLFHEPKPLSDHIKQFESTYSHLLVFQQDSRRVIFATKEAIALFGLNHSNSKEIYKSKLIQTDFLELVWPVNTTNKESVATLRAHLKKIIKAFAISSTLSTPPLKLNSVLVILCSGLPISFDCQVKSIQRGFFLSITKEEDPSKLVTTRIHLTPLMDKDGKIVAYVCLFG</sequence>
<keyword evidence="2" id="KW-0288">FMN</keyword>
<evidence type="ECO:0000259" key="5">
    <source>
        <dbReference type="Pfam" id="PF13426"/>
    </source>
</evidence>
<dbReference type="PANTHER" id="PTHR47429">
    <property type="entry name" value="PROTEIN TWIN LOV 1"/>
    <property type="match status" value="1"/>
</dbReference>
<dbReference type="AlphaFoldDB" id="A0A5B0NN63"/>
<comment type="caution">
    <text evidence="6">The sequence shown here is derived from an EMBL/GenBank/DDBJ whole genome shotgun (WGS) entry which is preliminary data.</text>
</comment>
<evidence type="ECO:0000313" key="7">
    <source>
        <dbReference type="Proteomes" id="UP000325313"/>
    </source>
</evidence>
<organism evidence="6 7">
    <name type="scientific">Puccinia graminis f. sp. tritici</name>
    <dbReference type="NCBI Taxonomy" id="56615"/>
    <lineage>
        <taxon>Eukaryota</taxon>
        <taxon>Fungi</taxon>
        <taxon>Dikarya</taxon>
        <taxon>Basidiomycota</taxon>
        <taxon>Pucciniomycotina</taxon>
        <taxon>Pucciniomycetes</taxon>
        <taxon>Pucciniales</taxon>
        <taxon>Pucciniaceae</taxon>
        <taxon>Puccinia</taxon>
    </lineage>
</organism>
<dbReference type="Gene3D" id="3.30.450.20">
    <property type="entry name" value="PAS domain"/>
    <property type="match status" value="1"/>
</dbReference>
<gene>
    <name evidence="6" type="ORF">PGTUg99_033007</name>
</gene>
<feature type="compositionally biased region" description="Polar residues" evidence="4">
    <location>
        <begin position="167"/>
        <end position="184"/>
    </location>
</feature>
<feature type="region of interest" description="Disordered" evidence="4">
    <location>
        <begin position="88"/>
        <end position="127"/>
    </location>
</feature>
<dbReference type="PANTHER" id="PTHR47429:SF2">
    <property type="entry name" value="PROTEIN TWIN LOV 1"/>
    <property type="match status" value="1"/>
</dbReference>
<dbReference type="FunFam" id="3.30.450.20:FF:000196">
    <property type="entry name" value="Predicted protein"/>
    <property type="match status" value="1"/>
</dbReference>
<dbReference type="EMBL" id="VDEP01000404">
    <property type="protein sequence ID" value="KAA1089996.1"/>
    <property type="molecule type" value="Genomic_DNA"/>
</dbReference>
<reference evidence="6 7" key="1">
    <citation type="submission" date="2019-05" db="EMBL/GenBank/DDBJ databases">
        <title>Emergence of the Ug99 lineage of the wheat stem rust pathogen through somatic hybridization.</title>
        <authorList>
            <person name="Li F."/>
            <person name="Upadhyaya N.M."/>
            <person name="Sperschneider J."/>
            <person name="Matny O."/>
            <person name="Nguyen-Phuc H."/>
            <person name="Mago R."/>
            <person name="Raley C."/>
            <person name="Miller M.E."/>
            <person name="Silverstein K.A.T."/>
            <person name="Henningsen E."/>
            <person name="Hirsch C.D."/>
            <person name="Visser B."/>
            <person name="Pretorius Z.A."/>
            <person name="Steffenson B.J."/>
            <person name="Schwessinger B."/>
            <person name="Dodds P.N."/>
            <person name="Figueroa M."/>
        </authorList>
    </citation>
    <scope>NUCLEOTIDE SEQUENCE [LARGE SCALE GENOMIC DNA]</scope>
    <source>
        <strain evidence="6 7">Ug99</strain>
    </source>
</reference>
<keyword evidence="3" id="KW-0157">Chromophore</keyword>
<dbReference type="Pfam" id="PF13426">
    <property type="entry name" value="PAS_9"/>
    <property type="match status" value="1"/>
</dbReference>
<feature type="compositionally biased region" description="Low complexity" evidence="4">
    <location>
        <begin position="107"/>
        <end position="118"/>
    </location>
</feature>
<feature type="domain" description="PAS" evidence="5">
    <location>
        <begin position="443"/>
        <end position="547"/>
    </location>
</feature>
<protein>
    <recommendedName>
        <fullName evidence="5">PAS domain-containing protein</fullName>
    </recommendedName>
</protein>
<feature type="region of interest" description="Disordered" evidence="4">
    <location>
        <begin position="152"/>
        <end position="209"/>
    </location>
</feature>
<evidence type="ECO:0000256" key="4">
    <source>
        <dbReference type="SAM" id="MobiDB-lite"/>
    </source>
</evidence>
<dbReference type="InterPro" id="IPR000014">
    <property type="entry name" value="PAS"/>
</dbReference>
<evidence type="ECO:0000256" key="2">
    <source>
        <dbReference type="ARBA" id="ARBA00022643"/>
    </source>
</evidence>
<proteinExistence type="predicted"/>
<feature type="compositionally biased region" description="Polar residues" evidence="4">
    <location>
        <begin position="42"/>
        <end position="55"/>
    </location>
</feature>
<dbReference type="Proteomes" id="UP000325313">
    <property type="component" value="Unassembled WGS sequence"/>
</dbReference>
<dbReference type="GO" id="GO:0005634">
    <property type="term" value="C:nucleus"/>
    <property type="evidence" value="ECO:0007669"/>
    <property type="project" value="TreeGrafter"/>
</dbReference>
<evidence type="ECO:0000256" key="1">
    <source>
        <dbReference type="ARBA" id="ARBA00022630"/>
    </source>
</evidence>
<feature type="region of interest" description="Disordered" evidence="4">
    <location>
        <begin position="1"/>
        <end position="76"/>
    </location>
</feature>
<dbReference type="CDD" id="cd00130">
    <property type="entry name" value="PAS"/>
    <property type="match status" value="1"/>
</dbReference>
<feature type="region of interest" description="Disordered" evidence="4">
    <location>
        <begin position="360"/>
        <end position="384"/>
    </location>
</feature>
<dbReference type="NCBIfam" id="TIGR00229">
    <property type="entry name" value="sensory_box"/>
    <property type="match status" value="1"/>
</dbReference>
<evidence type="ECO:0000256" key="3">
    <source>
        <dbReference type="ARBA" id="ARBA00022991"/>
    </source>
</evidence>
<feature type="compositionally biased region" description="Low complexity" evidence="4">
    <location>
        <begin position="24"/>
        <end position="38"/>
    </location>
</feature>
<name>A0A5B0NN63_PUCGR</name>
<dbReference type="InterPro" id="IPR035965">
    <property type="entry name" value="PAS-like_dom_sf"/>
</dbReference>
<evidence type="ECO:0000313" key="6">
    <source>
        <dbReference type="EMBL" id="KAA1089996.1"/>
    </source>
</evidence>
<dbReference type="SUPFAM" id="SSF55785">
    <property type="entry name" value="PYP-like sensor domain (PAS domain)"/>
    <property type="match status" value="1"/>
</dbReference>
<accession>A0A5B0NN63</accession>